<dbReference type="RefSeq" id="WP_146527249.1">
    <property type="nucleotide sequence ID" value="NZ_SJPV01000005.1"/>
</dbReference>
<evidence type="ECO:0000313" key="6">
    <source>
        <dbReference type="EMBL" id="TWU37045.1"/>
    </source>
</evidence>
<dbReference type="AlphaFoldDB" id="A0A5C6DLI6"/>
<protein>
    <recommendedName>
        <fullName evidence="5">GHMP kinase C-terminal domain-containing protein</fullName>
    </recommendedName>
</protein>
<dbReference type="InterPro" id="IPR013750">
    <property type="entry name" value="GHMP_kinase_C_dom"/>
</dbReference>
<comment type="caution">
    <text evidence="6">The sequence shown here is derived from an EMBL/GenBank/DDBJ whole genome shotgun (WGS) entry which is preliminary data.</text>
</comment>
<gene>
    <name evidence="6" type="ORF">Poly41_31710</name>
</gene>
<evidence type="ECO:0000256" key="3">
    <source>
        <dbReference type="ARBA" id="ARBA00022777"/>
    </source>
</evidence>
<evidence type="ECO:0000313" key="7">
    <source>
        <dbReference type="Proteomes" id="UP000319143"/>
    </source>
</evidence>
<keyword evidence="4" id="KW-0067">ATP-binding</keyword>
<dbReference type="GO" id="GO:0016301">
    <property type="term" value="F:kinase activity"/>
    <property type="evidence" value="ECO:0007669"/>
    <property type="project" value="UniProtKB-KW"/>
</dbReference>
<dbReference type="Proteomes" id="UP000319143">
    <property type="component" value="Unassembled WGS sequence"/>
</dbReference>
<feature type="domain" description="GHMP kinase C-terminal" evidence="5">
    <location>
        <begin position="212"/>
        <end position="284"/>
    </location>
</feature>
<evidence type="ECO:0000256" key="4">
    <source>
        <dbReference type="ARBA" id="ARBA00022840"/>
    </source>
</evidence>
<keyword evidence="7" id="KW-1185">Reference proteome</keyword>
<dbReference type="PANTHER" id="PTHR20861:SF1">
    <property type="entry name" value="HOMOSERINE KINASE"/>
    <property type="match status" value="1"/>
</dbReference>
<keyword evidence="2" id="KW-0547">Nucleotide-binding</keyword>
<accession>A0A5C6DLI6</accession>
<name>A0A5C6DLI6_9BACT</name>
<dbReference type="Pfam" id="PF08544">
    <property type="entry name" value="GHMP_kinases_C"/>
    <property type="match status" value="1"/>
</dbReference>
<evidence type="ECO:0000256" key="2">
    <source>
        <dbReference type="ARBA" id="ARBA00022741"/>
    </source>
</evidence>
<keyword evidence="1" id="KW-0808">Transferase</keyword>
<dbReference type="PIRSF" id="PIRSF004884">
    <property type="entry name" value="Sugar_kin_arch"/>
    <property type="match status" value="1"/>
</dbReference>
<reference evidence="6 7" key="1">
    <citation type="submission" date="2019-02" db="EMBL/GenBank/DDBJ databases">
        <title>Deep-cultivation of Planctomycetes and their phenomic and genomic characterization uncovers novel biology.</title>
        <authorList>
            <person name="Wiegand S."/>
            <person name="Jogler M."/>
            <person name="Boedeker C."/>
            <person name="Pinto D."/>
            <person name="Vollmers J."/>
            <person name="Rivas-Marin E."/>
            <person name="Kohn T."/>
            <person name="Peeters S.H."/>
            <person name="Heuer A."/>
            <person name="Rast P."/>
            <person name="Oberbeckmann S."/>
            <person name="Bunk B."/>
            <person name="Jeske O."/>
            <person name="Meyerdierks A."/>
            <person name="Storesund J.E."/>
            <person name="Kallscheuer N."/>
            <person name="Luecker S."/>
            <person name="Lage O.M."/>
            <person name="Pohl T."/>
            <person name="Merkel B.J."/>
            <person name="Hornburger P."/>
            <person name="Mueller R.-W."/>
            <person name="Bruemmer F."/>
            <person name="Labrenz M."/>
            <person name="Spormann A.M."/>
            <person name="Op Den Camp H."/>
            <person name="Overmann J."/>
            <person name="Amann R."/>
            <person name="Jetten M.S.M."/>
            <person name="Mascher T."/>
            <person name="Medema M.H."/>
            <person name="Devos D.P."/>
            <person name="Kaster A.-K."/>
            <person name="Ovreas L."/>
            <person name="Rohde M."/>
            <person name="Galperin M.Y."/>
            <person name="Jogler C."/>
        </authorList>
    </citation>
    <scope>NUCLEOTIDE SEQUENCE [LARGE SCALE GENOMIC DNA]</scope>
    <source>
        <strain evidence="6 7">Poly41</strain>
    </source>
</reference>
<dbReference type="OrthoDB" id="1492801at2"/>
<keyword evidence="3" id="KW-0418">Kinase</keyword>
<dbReference type="InterPro" id="IPR004422">
    <property type="entry name" value="RFAP_synthase"/>
</dbReference>
<dbReference type="EMBL" id="SJPV01000005">
    <property type="protein sequence ID" value="TWU37045.1"/>
    <property type="molecule type" value="Genomic_DNA"/>
</dbReference>
<evidence type="ECO:0000259" key="5">
    <source>
        <dbReference type="Pfam" id="PF08544"/>
    </source>
</evidence>
<evidence type="ECO:0000256" key="1">
    <source>
        <dbReference type="ARBA" id="ARBA00022679"/>
    </source>
</evidence>
<dbReference type="GO" id="GO:0005524">
    <property type="term" value="F:ATP binding"/>
    <property type="evidence" value="ECO:0007669"/>
    <property type="project" value="UniProtKB-KW"/>
</dbReference>
<sequence>MTNQQVRVITGARLHFGLLDTQPPYGGVGVMIDSPATEVVVRRSQRYRPCAKETERIDAIVRRFAAFANLKGLPPCEMQVLQRPDPHTGRGSGTQLSMAVAEALCLLFQVRCNREDLAFHVAARGKRSAVGIHGYFAGGLIFEESMETADLNPIRERVSVPHAWCVAMFRSRRTVPTVSGDLEQNQFNQLPPATSELRDELRCLASEQLTTAIQREDFASFTDAVHRYNRASGMLFESVQNGPYNGPAVTRLVDSLIDRGAKGVGQSSWGPTVFAWFETRQEAEYFVRTRSNAEHEEVQFAAPKNEPRTVHEGQR</sequence>
<dbReference type="PANTHER" id="PTHR20861">
    <property type="entry name" value="HOMOSERINE/4-DIPHOSPHOCYTIDYL-2-C-METHYL-D-ERYTHRITOL KINASE"/>
    <property type="match status" value="1"/>
</dbReference>
<proteinExistence type="predicted"/>
<organism evidence="6 7">
    <name type="scientific">Novipirellula artificiosorum</name>
    <dbReference type="NCBI Taxonomy" id="2528016"/>
    <lineage>
        <taxon>Bacteria</taxon>
        <taxon>Pseudomonadati</taxon>
        <taxon>Planctomycetota</taxon>
        <taxon>Planctomycetia</taxon>
        <taxon>Pirellulales</taxon>
        <taxon>Pirellulaceae</taxon>
        <taxon>Novipirellula</taxon>
    </lineage>
</organism>